<dbReference type="SUPFAM" id="SSF53474">
    <property type="entry name" value="alpha/beta-Hydrolases"/>
    <property type="match status" value="1"/>
</dbReference>
<dbReference type="Proteomes" id="UP000655208">
    <property type="component" value="Unassembled WGS sequence"/>
</dbReference>
<dbReference type="AlphaFoldDB" id="A0A917WAS1"/>
<dbReference type="RefSeq" id="WP_188939866.1">
    <property type="nucleotide sequence ID" value="NZ_BMNA01000001.1"/>
</dbReference>
<comment type="caution">
    <text evidence="3">The sequence shown here is derived from an EMBL/GenBank/DDBJ whole genome shotgun (WGS) entry which is preliminary data.</text>
</comment>
<keyword evidence="4" id="KW-1185">Reference proteome</keyword>
<protein>
    <submittedName>
        <fullName evidence="3">Alpha/beta hydrolase</fullName>
    </submittedName>
</protein>
<dbReference type="PANTHER" id="PTHR43689">
    <property type="entry name" value="HYDROLASE"/>
    <property type="match status" value="1"/>
</dbReference>
<dbReference type="PANTHER" id="PTHR43689:SF8">
    <property type="entry name" value="ALPHA_BETA-HYDROLASES SUPERFAMILY PROTEIN"/>
    <property type="match status" value="1"/>
</dbReference>
<organism evidence="3 4">
    <name type="scientific">Nakamurella endophytica</name>
    <dbReference type="NCBI Taxonomy" id="1748367"/>
    <lineage>
        <taxon>Bacteria</taxon>
        <taxon>Bacillati</taxon>
        <taxon>Actinomycetota</taxon>
        <taxon>Actinomycetes</taxon>
        <taxon>Nakamurellales</taxon>
        <taxon>Nakamurellaceae</taxon>
        <taxon>Nakamurella</taxon>
    </lineage>
</organism>
<feature type="region of interest" description="Disordered" evidence="1">
    <location>
        <begin position="305"/>
        <end position="329"/>
    </location>
</feature>
<reference evidence="3" key="1">
    <citation type="journal article" date="2014" name="Int. J. Syst. Evol. Microbiol.">
        <title>Complete genome sequence of Corynebacterium casei LMG S-19264T (=DSM 44701T), isolated from a smear-ripened cheese.</title>
        <authorList>
            <consortium name="US DOE Joint Genome Institute (JGI-PGF)"/>
            <person name="Walter F."/>
            <person name="Albersmeier A."/>
            <person name="Kalinowski J."/>
            <person name="Ruckert C."/>
        </authorList>
    </citation>
    <scope>NUCLEOTIDE SEQUENCE</scope>
    <source>
        <strain evidence="3">CGMCC 4.7308</strain>
    </source>
</reference>
<accession>A0A917WAS1</accession>
<dbReference type="Pfam" id="PF12697">
    <property type="entry name" value="Abhydrolase_6"/>
    <property type="match status" value="1"/>
</dbReference>
<evidence type="ECO:0000313" key="4">
    <source>
        <dbReference type="Proteomes" id="UP000655208"/>
    </source>
</evidence>
<name>A0A917WAS1_9ACTN</name>
<sequence length="329" mass="33379">MRDAGERDEWTLPSSAGGELSVTVHRAAGEAAGAASVAVLVHGFGSSAETNWVRSGWVRRLSAAGVTAVTLDLPGHGRSAAPHDAGAYRLPGLVGDVSRVVAAVPDRVPGVRWVDLVGYSLGARLSAHVAAAIAAGAGVAVRRVVLGGYAGGPLMVDVDPAHLRELLTGDPRRAEDAWDLAADAVGTLGTAGTVGTMGMVGAAHPAVRRLAGIARALPGSDAHALLALVEGLVGEGLIRQDAPVVPQPCLLVTGADDPVAPGVRRWAQQLPAARLLVVPGRDHISVVPAALFRSTAIDFLTGAEPTGDDAGWSGPAGSVEQEPRRPGRA</sequence>
<dbReference type="Gene3D" id="3.40.50.1820">
    <property type="entry name" value="alpha/beta hydrolase"/>
    <property type="match status" value="1"/>
</dbReference>
<keyword evidence="3" id="KW-0378">Hydrolase</keyword>
<dbReference type="InterPro" id="IPR000073">
    <property type="entry name" value="AB_hydrolase_1"/>
</dbReference>
<proteinExistence type="predicted"/>
<dbReference type="EMBL" id="BMNA01000001">
    <property type="protein sequence ID" value="GGL88237.1"/>
    <property type="molecule type" value="Genomic_DNA"/>
</dbReference>
<dbReference type="GO" id="GO:0016787">
    <property type="term" value="F:hydrolase activity"/>
    <property type="evidence" value="ECO:0007669"/>
    <property type="project" value="UniProtKB-KW"/>
</dbReference>
<gene>
    <name evidence="3" type="ORF">GCM10011594_04820</name>
</gene>
<evidence type="ECO:0000313" key="3">
    <source>
        <dbReference type="EMBL" id="GGL88237.1"/>
    </source>
</evidence>
<evidence type="ECO:0000259" key="2">
    <source>
        <dbReference type="Pfam" id="PF12697"/>
    </source>
</evidence>
<dbReference type="InterPro" id="IPR029058">
    <property type="entry name" value="AB_hydrolase_fold"/>
</dbReference>
<reference evidence="3" key="2">
    <citation type="submission" date="2020-09" db="EMBL/GenBank/DDBJ databases">
        <authorList>
            <person name="Sun Q."/>
            <person name="Zhou Y."/>
        </authorList>
    </citation>
    <scope>NUCLEOTIDE SEQUENCE</scope>
    <source>
        <strain evidence="3">CGMCC 4.7308</strain>
    </source>
</reference>
<feature type="domain" description="AB hydrolase-1" evidence="2">
    <location>
        <begin position="39"/>
        <end position="285"/>
    </location>
</feature>
<evidence type="ECO:0000256" key="1">
    <source>
        <dbReference type="SAM" id="MobiDB-lite"/>
    </source>
</evidence>